<dbReference type="PANTHER" id="PTHR44757">
    <property type="entry name" value="DIGUANYLATE CYCLASE DGCP"/>
    <property type="match status" value="1"/>
</dbReference>
<evidence type="ECO:0000259" key="3">
    <source>
        <dbReference type="PROSITE" id="PS50887"/>
    </source>
</evidence>
<feature type="domain" description="EAL" evidence="2">
    <location>
        <begin position="414"/>
        <end position="667"/>
    </location>
</feature>
<evidence type="ECO:0008006" key="6">
    <source>
        <dbReference type="Google" id="ProtNLM"/>
    </source>
</evidence>
<dbReference type="SMART" id="SM00267">
    <property type="entry name" value="GGDEF"/>
    <property type="match status" value="1"/>
</dbReference>
<sequence length="669" mass="74296">MSNLPPASPEHPEAFGPPIAVPAVMRWLKTISSRWARHGLVAVLLAISVFAVWSAITTGRLAQEAIASSLLSDDYTSAAFAVTEAESLERKYRLEPGPEVRRRYDEVVTELMSALDRVHQSGSLQDRTLVEYIRTSQQPYLESINRMFDAVDRGETAEVLRIDNDEVDPRFEIIEQTVSQASANHHRVSIQSLKKLRARESFNANTTPIVFIAGLLLVGLFANVLRRTRIELDSQRKDALHASLHDKLTGLPNRTLLADRFEQAMRLGRRQGSTTGLLLIDLDRFKEVNDTLGHHYGDCLLDQVGKRLINEAREIDTVARLGGDEFAILLPSAEGLDGALKAAQRLHTAITAAFEIDGVELDVEASFGVVVSGLHGDDPSTLMQRADIAMYAAKKQGKGILAYDPEADRRSPERLAMLGELRRGLERGELFLEYQPKVSLSTGEVTGVEALVRWQHPVRGLVRPDEFIPFAELTGIIGSLTQYVLNLALSQVRAWVDVGIRIPVAVNISARNLLDDKLVFQIVDLLEHHQLTPNMLMLEVTESAIMLDSYAARTILRQLHSMGIHIAIDDFGVGYTSLAQLKDLPISELKIDKSFVLAMQSDQANELIVRSVVDLGHNLGMAVIAEGVETAELFNALGGYHCDMVQGFHVCRPISAEAFKLWYEERERK</sequence>
<dbReference type="AlphaFoldDB" id="A0A423JZY2"/>
<organism evidence="4 5">
    <name type="scientific">Pseudomonas frederiksbergensis</name>
    <dbReference type="NCBI Taxonomy" id="104087"/>
    <lineage>
        <taxon>Bacteria</taxon>
        <taxon>Pseudomonadati</taxon>
        <taxon>Pseudomonadota</taxon>
        <taxon>Gammaproteobacteria</taxon>
        <taxon>Pseudomonadales</taxon>
        <taxon>Pseudomonadaceae</taxon>
        <taxon>Pseudomonas</taxon>
    </lineage>
</organism>
<dbReference type="PROSITE" id="PS50887">
    <property type="entry name" value="GGDEF"/>
    <property type="match status" value="1"/>
</dbReference>
<dbReference type="PANTHER" id="PTHR44757:SF2">
    <property type="entry name" value="BIOFILM ARCHITECTURE MAINTENANCE PROTEIN MBAA"/>
    <property type="match status" value="1"/>
</dbReference>
<feature type="transmembrane region" description="Helical" evidence="1">
    <location>
        <begin position="202"/>
        <end position="225"/>
    </location>
</feature>
<evidence type="ECO:0000313" key="4">
    <source>
        <dbReference type="EMBL" id="RON43564.1"/>
    </source>
</evidence>
<evidence type="ECO:0000259" key="2">
    <source>
        <dbReference type="PROSITE" id="PS50883"/>
    </source>
</evidence>
<dbReference type="SUPFAM" id="SSF55073">
    <property type="entry name" value="Nucleotide cyclase"/>
    <property type="match status" value="1"/>
</dbReference>
<comment type="caution">
    <text evidence="4">The sequence shown here is derived from an EMBL/GenBank/DDBJ whole genome shotgun (WGS) entry which is preliminary data.</text>
</comment>
<feature type="domain" description="GGDEF" evidence="3">
    <location>
        <begin position="273"/>
        <end position="405"/>
    </location>
</feature>
<dbReference type="EMBL" id="MOBQ01000024">
    <property type="protein sequence ID" value="RON43564.1"/>
    <property type="molecule type" value="Genomic_DNA"/>
</dbReference>
<dbReference type="Gene3D" id="3.20.20.450">
    <property type="entry name" value="EAL domain"/>
    <property type="match status" value="1"/>
</dbReference>
<accession>A0A423JZY2</accession>
<dbReference type="Proteomes" id="UP000285349">
    <property type="component" value="Unassembled WGS sequence"/>
</dbReference>
<gene>
    <name evidence="4" type="ORF">BK666_21080</name>
</gene>
<evidence type="ECO:0000313" key="5">
    <source>
        <dbReference type="Proteomes" id="UP000285349"/>
    </source>
</evidence>
<dbReference type="RefSeq" id="WP_123512771.1">
    <property type="nucleotide sequence ID" value="NZ_MOBQ01000024.1"/>
</dbReference>
<keyword evidence="1" id="KW-1133">Transmembrane helix</keyword>
<dbReference type="InterPro" id="IPR000160">
    <property type="entry name" value="GGDEF_dom"/>
</dbReference>
<dbReference type="Pfam" id="PF00990">
    <property type="entry name" value="GGDEF"/>
    <property type="match status" value="1"/>
</dbReference>
<dbReference type="NCBIfam" id="TIGR00254">
    <property type="entry name" value="GGDEF"/>
    <property type="match status" value="1"/>
</dbReference>
<dbReference type="InterPro" id="IPR043128">
    <property type="entry name" value="Rev_trsase/Diguanyl_cyclase"/>
</dbReference>
<keyword evidence="1" id="KW-0472">Membrane</keyword>
<dbReference type="SUPFAM" id="SSF141868">
    <property type="entry name" value="EAL domain-like"/>
    <property type="match status" value="1"/>
</dbReference>
<dbReference type="InterPro" id="IPR052155">
    <property type="entry name" value="Biofilm_reg_signaling"/>
</dbReference>
<dbReference type="CDD" id="cd01949">
    <property type="entry name" value="GGDEF"/>
    <property type="match status" value="1"/>
</dbReference>
<keyword evidence="1" id="KW-0812">Transmembrane</keyword>
<dbReference type="PROSITE" id="PS50883">
    <property type="entry name" value="EAL"/>
    <property type="match status" value="1"/>
</dbReference>
<dbReference type="InterPro" id="IPR001633">
    <property type="entry name" value="EAL_dom"/>
</dbReference>
<proteinExistence type="predicted"/>
<dbReference type="Pfam" id="PF00563">
    <property type="entry name" value="EAL"/>
    <property type="match status" value="1"/>
</dbReference>
<dbReference type="Gene3D" id="3.30.70.270">
    <property type="match status" value="1"/>
</dbReference>
<feature type="transmembrane region" description="Helical" evidence="1">
    <location>
        <begin position="35"/>
        <end position="56"/>
    </location>
</feature>
<dbReference type="InterPro" id="IPR035919">
    <property type="entry name" value="EAL_sf"/>
</dbReference>
<dbReference type="OrthoDB" id="9804951at2"/>
<dbReference type="SMART" id="SM00052">
    <property type="entry name" value="EAL"/>
    <property type="match status" value="1"/>
</dbReference>
<dbReference type="CDD" id="cd01948">
    <property type="entry name" value="EAL"/>
    <property type="match status" value="1"/>
</dbReference>
<evidence type="ECO:0000256" key="1">
    <source>
        <dbReference type="SAM" id="Phobius"/>
    </source>
</evidence>
<reference evidence="4 5" key="1">
    <citation type="submission" date="2016-10" db="EMBL/GenBank/DDBJ databases">
        <title>Comparative genome analysis of multiple Pseudomonas spp. focuses on biocontrol and plant growth promoting traits.</title>
        <authorList>
            <person name="Tao X.-Y."/>
            <person name="Taylor C.G."/>
        </authorList>
    </citation>
    <scope>NUCLEOTIDE SEQUENCE [LARGE SCALE GENOMIC DNA]</scope>
    <source>
        <strain evidence="4 5">37A10</strain>
    </source>
</reference>
<dbReference type="InterPro" id="IPR029787">
    <property type="entry name" value="Nucleotide_cyclase"/>
</dbReference>
<name>A0A423JZY2_9PSED</name>
<protein>
    <recommendedName>
        <fullName evidence="6">GGDEF-domain containing protein</fullName>
    </recommendedName>
</protein>